<evidence type="ECO:0008006" key="3">
    <source>
        <dbReference type="Google" id="ProtNLM"/>
    </source>
</evidence>
<dbReference type="InterPro" id="IPR012337">
    <property type="entry name" value="RNaseH-like_sf"/>
</dbReference>
<gene>
    <name evidence="1" type="ORF">CLV58_113100</name>
</gene>
<comment type="caution">
    <text evidence="1">The sequence shown here is derived from an EMBL/GenBank/DDBJ whole genome shotgun (WGS) entry which is preliminary data.</text>
</comment>
<dbReference type="Proteomes" id="UP000238375">
    <property type="component" value="Unassembled WGS sequence"/>
</dbReference>
<proteinExistence type="predicted"/>
<dbReference type="AlphaFoldDB" id="A0A2T0SRC9"/>
<evidence type="ECO:0000313" key="2">
    <source>
        <dbReference type="Proteomes" id="UP000238375"/>
    </source>
</evidence>
<dbReference type="SUPFAM" id="SSF53098">
    <property type="entry name" value="Ribonuclease H-like"/>
    <property type="match status" value="1"/>
</dbReference>
<accession>A0A2T0SRC9</accession>
<dbReference type="EMBL" id="PVTE01000013">
    <property type="protein sequence ID" value="PRY35972.1"/>
    <property type="molecule type" value="Genomic_DNA"/>
</dbReference>
<keyword evidence="2" id="KW-1185">Reference proteome</keyword>
<name>A0A2T0SRC9_9BACT</name>
<reference evidence="1 2" key="1">
    <citation type="submission" date="2018-03" db="EMBL/GenBank/DDBJ databases">
        <title>Genomic Encyclopedia of Archaeal and Bacterial Type Strains, Phase II (KMG-II): from individual species to whole genera.</title>
        <authorList>
            <person name="Goeker M."/>
        </authorList>
    </citation>
    <scope>NUCLEOTIDE SEQUENCE [LARGE SCALE GENOMIC DNA]</scope>
    <source>
        <strain evidence="1 2">DSM 28354</strain>
    </source>
</reference>
<sequence>MSKDAVKVGTQTDLIKQQADYFQRKLYQFVQPLTQQLDQVLDRRLVTTFSALLSCIIRFRHNSLGLLLSELGGKLLGEAQAPAGTKRISNLLRSKNWNHSLIEEFLLAKAQQVAHQLQQQNQVGVLLWDESVIEKPESIRSEGLCAVRSSKAKRLKRIKPGFFNPPGGHPVHVPGFEWMGLLLAGLKIHPCVAFFRWYTTRGEYAQDRLTLQANLLEQAVNAFGRGLWHVFDRGYAGKRWLGVLISQAVPFVVRWPKRYQLIDEKGLRNAWKIARGKPARVRRQVWDAHHQQWRRSGALALPVTHPDYPEQALWLVVCRLGKGKEPWYLFANQSAL</sequence>
<protein>
    <recommendedName>
        <fullName evidence="3">DDE superfamily endonuclease</fullName>
    </recommendedName>
</protein>
<evidence type="ECO:0000313" key="1">
    <source>
        <dbReference type="EMBL" id="PRY35972.1"/>
    </source>
</evidence>
<dbReference type="RefSeq" id="WP_245882353.1">
    <property type="nucleotide sequence ID" value="NZ_PVTE01000013.1"/>
</dbReference>
<organism evidence="1 2">
    <name type="scientific">Spirosoma oryzae</name>
    <dbReference type="NCBI Taxonomy" id="1469603"/>
    <lineage>
        <taxon>Bacteria</taxon>
        <taxon>Pseudomonadati</taxon>
        <taxon>Bacteroidota</taxon>
        <taxon>Cytophagia</taxon>
        <taxon>Cytophagales</taxon>
        <taxon>Cytophagaceae</taxon>
        <taxon>Spirosoma</taxon>
    </lineage>
</organism>